<organism evidence="1 2">
    <name type="scientific">Pocillopora meandrina</name>
    <dbReference type="NCBI Taxonomy" id="46732"/>
    <lineage>
        <taxon>Eukaryota</taxon>
        <taxon>Metazoa</taxon>
        <taxon>Cnidaria</taxon>
        <taxon>Anthozoa</taxon>
        <taxon>Hexacorallia</taxon>
        <taxon>Scleractinia</taxon>
        <taxon>Astrocoeniina</taxon>
        <taxon>Pocilloporidae</taxon>
        <taxon>Pocillopora</taxon>
    </lineage>
</organism>
<keyword evidence="2" id="KW-1185">Reference proteome</keyword>
<comment type="caution">
    <text evidence="1">The sequence shown here is derived from an EMBL/GenBank/DDBJ whole genome shotgun (WGS) entry which is preliminary data.</text>
</comment>
<protein>
    <submittedName>
        <fullName evidence="1">Uncharacterized protein</fullName>
    </submittedName>
</protein>
<name>A0AAU9W864_9CNID</name>
<accession>A0AAU9W864</accession>
<reference evidence="1 2" key="1">
    <citation type="submission" date="2022-05" db="EMBL/GenBank/DDBJ databases">
        <authorList>
            <consortium name="Genoscope - CEA"/>
            <person name="William W."/>
        </authorList>
    </citation>
    <scope>NUCLEOTIDE SEQUENCE [LARGE SCALE GENOMIC DNA]</scope>
</reference>
<dbReference type="AlphaFoldDB" id="A0AAU9W864"/>
<dbReference type="Proteomes" id="UP001159428">
    <property type="component" value="Unassembled WGS sequence"/>
</dbReference>
<evidence type="ECO:0000313" key="1">
    <source>
        <dbReference type="EMBL" id="CAH3107846.1"/>
    </source>
</evidence>
<dbReference type="EMBL" id="CALNXJ010000011">
    <property type="protein sequence ID" value="CAH3107846.1"/>
    <property type="molecule type" value="Genomic_DNA"/>
</dbReference>
<gene>
    <name evidence="1" type="ORF">PMEA_00002951</name>
</gene>
<sequence>MSYALSDPSDSCFQQKCQHTHGDHCFQCEELGTVLDDIEEAVEEASFHMKNDHDKATYLLKHSRDIIHAWKAHQLHTVRQDQSKLKILKELDSGSVFIAQDWAMKFLMRKYRESQSDLLGKCGIS</sequence>
<proteinExistence type="predicted"/>
<evidence type="ECO:0000313" key="2">
    <source>
        <dbReference type="Proteomes" id="UP001159428"/>
    </source>
</evidence>